<protein>
    <submittedName>
        <fullName evidence="3">C-type lectin domain family 4 member G-like protein</fullName>
    </submittedName>
</protein>
<evidence type="ECO:0000259" key="2">
    <source>
        <dbReference type="PROSITE" id="PS50041"/>
    </source>
</evidence>
<dbReference type="OrthoDB" id="7357196at2759"/>
<dbReference type="AlphaFoldDB" id="A0A443S1G4"/>
<dbReference type="Proteomes" id="UP000288716">
    <property type="component" value="Unassembled WGS sequence"/>
</dbReference>
<dbReference type="PANTHER" id="PTHR22803">
    <property type="entry name" value="MANNOSE, PHOSPHOLIPASE, LECTIN RECEPTOR RELATED"/>
    <property type="match status" value="1"/>
</dbReference>
<dbReference type="PROSITE" id="PS50041">
    <property type="entry name" value="C_TYPE_LECTIN_2"/>
    <property type="match status" value="1"/>
</dbReference>
<keyword evidence="3" id="KW-0430">Lectin</keyword>
<comment type="caution">
    <text evidence="3">The sequence shown here is derived from an EMBL/GenBank/DDBJ whole genome shotgun (WGS) entry which is preliminary data.</text>
</comment>
<evidence type="ECO:0000256" key="1">
    <source>
        <dbReference type="SAM" id="SignalP"/>
    </source>
</evidence>
<reference evidence="3 4" key="1">
    <citation type="journal article" date="2018" name="Gigascience">
        <title>Genomes of trombidid mites reveal novel predicted allergens and laterally-transferred genes associated with secondary metabolism.</title>
        <authorList>
            <person name="Dong X."/>
            <person name="Chaisiri K."/>
            <person name="Xia D."/>
            <person name="Armstrong S.D."/>
            <person name="Fang Y."/>
            <person name="Donnelly M.J."/>
            <person name="Kadowaki T."/>
            <person name="McGarry J.W."/>
            <person name="Darby A.C."/>
            <person name="Makepeace B.L."/>
        </authorList>
    </citation>
    <scope>NUCLEOTIDE SEQUENCE [LARGE SCALE GENOMIC DNA]</scope>
    <source>
        <strain evidence="3">UoL-UT</strain>
    </source>
</reference>
<keyword evidence="1" id="KW-0732">Signal</keyword>
<dbReference type="Gene3D" id="3.10.100.10">
    <property type="entry name" value="Mannose-Binding Protein A, subunit A"/>
    <property type="match status" value="1"/>
</dbReference>
<gene>
    <name evidence="3" type="ORF">B4U80_14160</name>
</gene>
<dbReference type="InterPro" id="IPR001304">
    <property type="entry name" value="C-type_lectin-like"/>
</dbReference>
<proteinExistence type="predicted"/>
<dbReference type="EMBL" id="NCKV01012850">
    <property type="protein sequence ID" value="RWS21311.1"/>
    <property type="molecule type" value="Genomic_DNA"/>
</dbReference>
<sequence>MKCLKAFIVICIAFLKICLWSEENNTNEESKSDDECPEHWIRWTDKCYKTDDQCTTFIERLKICSSLNASMLMISSEYENEFIEQHFRCRYWLGAIRYPGSQKFVNIKKVEIIQFTLWHYGEPNNFNATENCIEIKEGKWNDLNCHSKMNDKFTH</sequence>
<dbReference type="GO" id="GO:0030246">
    <property type="term" value="F:carbohydrate binding"/>
    <property type="evidence" value="ECO:0007669"/>
    <property type="project" value="UniProtKB-KW"/>
</dbReference>
<dbReference type="InterPro" id="IPR016186">
    <property type="entry name" value="C-type_lectin-like/link_sf"/>
</dbReference>
<name>A0A443S1G4_9ACAR</name>
<feature type="signal peptide" evidence="1">
    <location>
        <begin position="1"/>
        <end position="20"/>
    </location>
</feature>
<dbReference type="InterPro" id="IPR016187">
    <property type="entry name" value="CTDL_fold"/>
</dbReference>
<evidence type="ECO:0000313" key="4">
    <source>
        <dbReference type="Proteomes" id="UP000288716"/>
    </source>
</evidence>
<dbReference type="Pfam" id="PF00059">
    <property type="entry name" value="Lectin_C"/>
    <property type="match status" value="1"/>
</dbReference>
<dbReference type="InterPro" id="IPR050111">
    <property type="entry name" value="C-type_lectin/snaclec_domain"/>
</dbReference>
<dbReference type="STRING" id="299467.A0A443S1G4"/>
<keyword evidence="4" id="KW-1185">Reference proteome</keyword>
<accession>A0A443S1G4</accession>
<evidence type="ECO:0000313" key="3">
    <source>
        <dbReference type="EMBL" id="RWS21311.1"/>
    </source>
</evidence>
<feature type="domain" description="C-type lectin" evidence="2">
    <location>
        <begin position="43"/>
        <end position="149"/>
    </location>
</feature>
<dbReference type="SUPFAM" id="SSF56436">
    <property type="entry name" value="C-type lectin-like"/>
    <property type="match status" value="1"/>
</dbReference>
<dbReference type="CDD" id="cd00037">
    <property type="entry name" value="CLECT"/>
    <property type="match status" value="1"/>
</dbReference>
<dbReference type="SMART" id="SM00034">
    <property type="entry name" value="CLECT"/>
    <property type="match status" value="1"/>
</dbReference>
<organism evidence="3 4">
    <name type="scientific">Leptotrombidium deliense</name>
    <dbReference type="NCBI Taxonomy" id="299467"/>
    <lineage>
        <taxon>Eukaryota</taxon>
        <taxon>Metazoa</taxon>
        <taxon>Ecdysozoa</taxon>
        <taxon>Arthropoda</taxon>
        <taxon>Chelicerata</taxon>
        <taxon>Arachnida</taxon>
        <taxon>Acari</taxon>
        <taxon>Acariformes</taxon>
        <taxon>Trombidiformes</taxon>
        <taxon>Prostigmata</taxon>
        <taxon>Anystina</taxon>
        <taxon>Parasitengona</taxon>
        <taxon>Trombiculoidea</taxon>
        <taxon>Trombiculidae</taxon>
        <taxon>Leptotrombidium</taxon>
    </lineage>
</organism>
<feature type="chain" id="PRO_5019256284" evidence="1">
    <location>
        <begin position="21"/>
        <end position="155"/>
    </location>
</feature>
<dbReference type="VEuPathDB" id="VectorBase:LDEU010729"/>